<name>A0A150L6N3_9BACL</name>
<gene>
    <name evidence="1" type="ORF">B4119_3470</name>
</gene>
<evidence type="ECO:0000313" key="1">
    <source>
        <dbReference type="EMBL" id="KYD07719.1"/>
    </source>
</evidence>
<reference evidence="1 2" key="1">
    <citation type="submission" date="2016-01" db="EMBL/GenBank/DDBJ databases">
        <title>Draft Genome Sequences of Seven Thermophilic Sporeformers Isolated from Foods.</title>
        <authorList>
            <person name="Berendsen E.M."/>
            <person name="Wells-Bennik M.H."/>
            <person name="Krawcyk A.O."/>
            <person name="De Jong A."/>
            <person name="Holsappel S."/>
            <person name="Eijlander R.T."/>
            <person name="Kuipers O.P."/>
        </authorList>
    </citation>
    <scope>NUCLEOTIDE SEQUENCE [LARGE SCALE GENOMIC DNA]</scope>
    <source>
        <strain evidence="1 2">B4119</strain>
    </source>
</reference>
<proteinExistence type="predicted"/>
<protein>
    <submittedName>
        <fullName evidence="1">Uncharacterized protein</fullName>
    </submittedName>
</protein>
<evidence type="ECO:0000313" key="2">
    <source>
        <dbReference type="Proteomes" id="UP000075455"/>
    </source>
</evidence>
<sequence length="39" mass="4624">MAEYGGNKHCLSLPVTWQALIFYKSDGYPYYSYEKLMKK</sequence>
<dbReference type="STRING" id="81408.B4119_3470"/>
<dbReference type="AlphaFoldDB" id="A0A150L6N3"/>
<dbReference type="Proteomes" id="UP000075455">
    <property type="component" value="Unassembled WGS sequence"/>
</dbReference>
<comment type="caution">
    <text evidence="1">The sequence shown here is derived from an EMBL/GenBank/DDBJ whole genome shotgun (WGS) entry which is preliminary data.</text>
</comment>
<dbReference type="EMBL" id="LQYS01000114">
    <property type="protein sequence ID" value="KYD07719.1"/>
    <property type="molecule type" value="Genomic_DNA"/>
</dbReference>
<organism evidence="1 2">
    <name type="scientific">Saccharococcus caldoxylosilyticus</name>
    <dbReference type="NCBI Taxonomy" id="81408"/>
    <lineage>
        <taxon>Bacteria</taxon>
        <taxon>Bacillati</taxon>
        <taxon>Bacillota</taxon>
        <taxon>Bacilli</taxon>
        <taxon>Bacillales</taxon>
        <taxon>Anoxybacillaceae</taxon>
        <taxon>Saccharococcus</taxon>
    </lineage>
</organism>
<accession>A0A150L6N3</accession>